<sequence>MSTEISKTDNDDWTMPKLIALAFTTLLVAFSVIYLISP</sequence>
<evidence type="ECO:0000313" key="2">
    <source>
        <dbReference type="EMBL" id="CAN96042.1"/>
    </source>
</evidence>
<dbReference type="KEGG" id="scl:sce5879"/>
<proteinExistence type="predicted"/>
<evidence type="ECO:0000313" key="3">
    <source>
        <dbReference type="Proteomes" id="UP000002139"/>
    </source>
</evidence>
<reference evidence="2 3" key="1">
    <citation type="journal article" date="2007" name="Nat. Biotechnol.">
        <title>Complete genome sequence of the myxobacterium Sorangium cellulosum.</title>
        <authorList>
            <person name="Schneiker S."/>
            <person name="Perlova O."/>
            <person name="Kaiser O."/>
            <person name="Gerth K."/>
            <person name="Alici A."/>
            <person name="Altmeyer M.O."/>
            <person name="Bartels D."/>
            <person name="Bekel T."/>
            <person name="Beyer S."/>
            <person name="Bode E."/>
            <person name="Bode H.B."/>
            <person name="Bolten C.J."/>
            <person name="Choudhuri J.V."/>
            <person name="Doss S."/>
            <person name="Elnakady Y.A."/>
            <person name="Frank B."/>
            <person name="Gaigalat L."/>
            <person name="Goesmann A."/>
            <person name="Groeger C."/>
            <person name="Gross F."/>
            <person name="Jelsbak L."/>
            <person name="Jelsbak L."/>
            <person name="Kalinowski J."/>
            <person name="Kegler C."/>
            <person name="Knauber T."/>
            <person name="Konietzny S."/>
            <person name="Kopp M."/>
            <person name="Krause L."/>
            <person name="Krug D."/>
            <person name="Linke B."/>
            <person name="Mahmud T."/>
            <person name="Martinez-Arias R."/>
            <person name="McHardy A.C."/>
            <person name="Merai M."/>
            <person name="Meyer F."/>
            <person name="Mormann S."/>
            <person name="Munoz-Dorado J."/>
            <person name="Perez J."/>
            <person name="Pradella S."/>
            <person name="Rachid S."/>
            <person name="Raddatz G."/>
            <person name="Rosenau F."/>
            <person name="Rueckert C."/>
            <person name="Sasse F."/>
            <person name="Scharfe M."/>
            <person name="Schuster S.C."/>
            <person name="Suen G."/>
            <person name="Treuner-Lange A."/>
            <person name="Velicer G.J."/>
            <person name="Vorholter F.-J."/>
            <person name="Weissman K.J."/>
            <person name="Welch R.D."/>
            <person name="Wenzel S.C."/>
            <person name="Whitworth D.E."/>
            <person name="Wilhelm S."/>
            <person name="Wittmann C."/>
            <person name="Bloecker H."/>
            <person name="Puehler A."/>
            <person name="Mueller R."/>
        </authorList>
    </citation>
    <scope>NUCLEOTIDE SEQUENCE [LARGE SCALE GENOMIC DNA]</scope>
    <source>
        <strain evidence="3">So ce56</strain>
    </source>
</reference>
<keyword evidence="1" id="KW-1133">Transmembrane helix</keyword>
<accession>A9GBG8</accession>
<evidence type="ECO:0000256" key="1">
    <source>
        <dbReference type="SAM" id="Phobius"/>
    </source>
</evidence>
<keyword evidence="3" id="KW-1185">Reference proteome</keyword>
<dbReference type="HOGENOM" id="CLU_3348745_0_0_7"/>
<dbReference type="EMBL" id="AM746676">
    <property type="protein sequence ID" value="CAN96042.1"/>
    <property type="molecule type" value="Genomic_DNA"/>
</dbReference>
<protein>
    <submittedName>
        <fullName evidence="2">Membrane protein</fullName>
    </submittedName>
</protein>
<dbReference type="AlphaFoldDB" id="A9GBG8"/>
<name>A9GBG8_SORC5</name>
<organism evidence="2 3">
    <name type="scientific">Sorangium cellulosum (strain So ce56)</name>
    <name type="common">Polyangium cellulosum (strain So ce56)</name>
    <dbReference type="NCBI Taxonomy" id="448385"/>
    <lineage>
        <taxon>Bacteria</taxon>
        <taxon>Pseudomonadati</taxon>
        <taxon>Myxococcota</taxon>
        <taxon>Polyangia</taxon>
        <taxon>Polyangiales</taxon>
        <taxon>Polyangiaceae</taxon>
        <taxon>Sorangium</taxon>
    </lineage>
</organism>
<feature type="transmembrane region" description="Helical" evidence="1">
    <location>
        <begin position="18"/>
        <end position="36"/>
    </location>
</feature>
<dbReference type="Proteomes" id="UP000002139">
    <property type="component" value="Chromosome"/>
</dbReference>
<keyword evidence="1" id="KW-0472">Membrane</keyword>
<gene>
    <name evidence="2" type="ordered locus">sce5879</name>
</gene>
<keyword evidence="1" id="KW-0812">Transmembrane</keyword>